<name>A0A371H7X4_MUCPR</name>
<dbReference type="EMBL" id="QJKJ01003347">
    <property type="protein sequence ID" value="RDX98887.1"/>
    <property type="molecule type" value="Genomic_DNA"/>
</dbReference>
<protein>
    <submittedName>
        <fullName evidence="2">Uncharacterized protein</fullName>
    </submittedName>
</protein>
<proteinExistence type="predicted"/>
<sequence>MKGARDLIEGGWLNFKEVKPNVSTNPLPPHGGTSVNVLDHEPTGQGTRGQVIFQVAVIKQAEIPFRKPLTIYYDPVRAPRAPLTISVPAQPAYRDNHAVP</sequence>
<evidence type="ECO:0000256" key="1">
    <source>
        <dbReference type="SAM" id="MobiDB-lite"/>
    </source>
</evidence>
<accession>A0A371H7X4</accession>
<gene>
    <name evidence="2" type="ORF">CR513_18141</name>
</gene>
<organism evidence="2 3">
    <name type="scientific">Mucuna pruriens</name>
    <name type="common">Velvet bean</name>
    <name type="synonym">Dolichos pruriens</name>
    <dbReference type="NCBI Taxonomy" id="157652"/>
    <lineage>
        <taxon>Eukaryota</taxon>
        <taxon>Viridiplantae</taxon>
        <taxon>Streptophyta</taxon>
        <taxon>Embryophyta</taxon>
        <taxon>Tracheophyta</taxon>
        <taxon>Spermatophyta</taxon>
        <taxon>Magnoliopsida</taxon>
        <taxon>eudicotyledons</taxon>
        <taxon>Gunneridae</taxon>
        <taxon>Pentapetalae</taxon>
        <taxon>rosids</taxon>
        <taxon>fabids</taxon>
        <taxon>Fabales</taxon>
        <taxon>Fabaceae</taxon>
        <taxon>Papilionoideae</taxon>
        <taxon>50 kb inversion clade</taxon>
        <taxon>NPAAA clade</taxon>
        <taxon>indigoferoid/millettioid clade</taxon>
        <taxon>Phaseoleae</taxon>
        <taxon>Mucuna</taxon>
    </lineage>
</organism>
<dbReference type="Proteomes" id="UP000257109">
    <property type="component" value="Unassembled WGS sequence"/>
</dbReference>
<feature type="region of interest" description="Disordered" evidence="1">
    <location>
        <begin position="19"/>
        <end position="43"/>
    </location>
</feature>
<feature type="non-terminal residue" evidence="2">
    <location>
        <position position="1"/>
    </location>
</feature>
<keyword evidence="3" id="KW-1185">Reference proteome</keyword>
<evidence type="ECO:0000313" key="3">
    <source>
        <dbReference type="Proteomes" id="UP000257109"/>
    </source>
</evidence>
<comment type="caution">
    <text evidence="2">The sequence shown here is derived from an EMBL/GenBank/DDBJ whole genome shotgun (WGS) entry which is preliminary data.</text>
</comment>
<dbReference type="OrthoDB" id="1748230at2759"/>
<reference evidence="2" key="1">
    <citation type="submission" date="2018-05" db="EMBL/GenBank/DDBJ databases">
        <title>Draft genome of Mucuna pruriens seed.</title>
        <authorList>
            <person name="Nnadi N.E."/>
            <person name="Vos R."/>
            <person name="Hasami M.H."/>
            <person name="Devisetty U.K."/>
            <person name="Aguiy J.C."/>
        </authorList>
    </citation>
    <scope>NUCLEOTIDE SEQUENCE [LARGE SCALE GENOMIC DNA]</scope>
    <source>
        <strain evidence="2">JCA_2017</strain>
    </source>
</reference>
<evidence type="ECO:0000313" key="2">
    <source>
        <dbReference type="EMBL" id="RDX98887.1"/>
    </source>
</evidence>
<dbReference type="AlphaFoldDB" id="A0A371H7X4"/>